<dbReference type="SMART" id="SM00360">
    <property type="entry name" value="RRM"/>
    <property type="match status" value="1"/>
</dbReference>
<organism evidence="4 5">
    <name type="scientific">Microbotryum silenes-dioicae</name>
    <dbReference type="NCBI Taxonomy" id="796604"/>
    <lineage>
        <taxon>Eukaryota</taxon>
        <taxon>Fungi</taxon>
        <taxon>Dikarya</taxon>
        <taxon>Basidiomycota</taxon>
        <taxon>Pucciniomycotina</taxon>
        <taxon>Microbotryomycetes</taxon>
        <taxon>Microbotryales</taxon>
        <taxon>Microbotryaceae</taxon>
        <taxon>Microbotryum</taxon>
    </lineage>
</organism>
<dbReference type="GO" id="GO:0003723">
    <property type="term" value="F:RNA binding"/>
    <property type="evidence" value="ECO:0007669"/>
    <property type="project" value="UniProtKB-UniRule"/>
</dbReference>
<protein>
    <submittedName>
        <fullName evidence="4">BQ5605_C004g02715 protein</fullName>
    </submittedName>
</protein>
<keyword evidence="5" id="KW-1185">Reference proteome</keyword>
<dbReference type="Proteomes" id="UP000249464">
    <property type="component" value="Unassembled WGS sequence"/>
</dbReference>
<dbReference type="Gene3D" id="3.30.70.330">
    <property type="match status" value="1"/>
</dbReference>
<evidence type="ECO:0000259" key="3">
    <source>
        <dbReference type="PROSITE" id="PS50102"/>
    </source>
</evidence>
<dbReference type="SUPFAM" id="SSF54928">
    <property type="entry name" value="RNA-binding domain, RBD"/>
    <property type="match status" value="1"/>
</dbReference>
<dbReference type="InterPro" id="IPR050907">
    <property type="entry name" value="SRSF"/>
</dbReference>
<feature type="compositionally biased region" description="Polar residues" evidence="2">
    <location>
        <begin position="176"/>
        <end position="187"/>
    </location>
</feature>
<evidence type="ECO:0000256" key="1">
    <source>
        <dbReference type="PROSITE-ProRule" id="PRU00176"/>
    </source>
</evidence>
<dbReference type="InterPro" id="IPR000504">
    <property type="entry name" value="RRM_dom"/>
</dbReference>
<feature type="region of interest" description="Disordered" evidence="2">
    <location>
        <begin position="402"/>
        <end position="600"/>
    </location>
</feature>
<dbReference type="STRING" id="796604.A0A2X0PAZ1"/>
<dbReference type="PROSITE" id="PS50102">
    <property type="entry name" value="RRM"/>
    <property type="match status" value="1"/>
</dbReference>
<evidence type="ECO:0000313" key="5">
    <source>
        <dbReference type="Proteomes" id="UP000249464"/>
    </source>
</evidence>
<dbReference type="CDD" id="cd00590">
    <property type="entry name" value="RRM_SF"/>
    <property type="match status" value="1"/>
</dbReference>
<keyword evidence="1" id="KW-0694">RNA-binding</keyword>
<feature type="domain" description="RRM" evidence="3">
    <location>
        <begin position="94"/>
        <end position="163"/>
    </location>
</feature>
<sequence length="600" mass="64506">MVASSATAVQTVKAEPVDERASLLQRLASPNAINARAPDQNISASISKPGIAPTSTSAASALQAEEGSPATNKPVVPGTAAAGGQILTGGVNPQKIYIGNLPQSATLADLEDCFGQFGPCTCAIKRGFGFAEFASPEHAKAAVAKYHQGHFLGSQITVQLSHERIYLGKKSDNSKNTRTPPSPTKLSQGLPAPTSRPAASDKPRGSRTKQVLSGLLFAFYFIRGKDTSEPSPKAKPAPTAAATVEPIETLPPLRFVMDHVGPAAQAVSMPPKTSPGVYERSDRYVPQLPGAAPPVPHARAVGSADELRAAFTSVLPEAYPLAPSYAVPRFDHRPDAYADHRTSTASTPRALGYAYRANLDANPYQQQPQPPVSSYDRNPLPEFISSYDRALSAPALDTIPYPPIPDNLRFSSRSNPLPTPLRACSPPPSAAYYAGLSPARDHPREPPASRQYSYQEPDYPPPRDYNGFDHYDPRRPAASHPYESHAYLPTGLTQALPHRDREESRYDARAGPVRDYARDAARYQPYGRSLPPPSHLSLDPSTSTVRDSPFGAVGSPVPHAPDSSYARSAGDERRYADPSYGARSPVDHDWPDWGASYARR</sequence>
<dbReference type="AlphaFoldDB" id="A0A2X0PAZ1"/>
<feature type="region of interest" description="Disordered" evidence="2">
    <location>
        <begin position="168"/>
        <end position="208"/>
    </location>
</feature>
<dbReference type="PANTHER" id="PTHR23147">
    <property type="entry name" value="SERINE/ARGININE RICH SPLICING FACTOR"/>
    <property type="match status" value="1"/>
</dbReference>
<proteinExistence type="predicted"/>
<evidence type="ECO:0000313" key="4">
    <source>
        <dbReference type="EMBL" id="SGY66876.1"/>
    </source>
</evidence>
<gene>
    <name evidence="4" type="primary">BQ5605_C004g02715</name>
    <name evidence="4" type="ORF">BQ5605_C004G02715</name>
</gene>
<dbReference type="Pfam" id="PF00076">
    <property type="entry name" value="RRM_1"/>
    <property type="match status" value="1"/>
</dbReference>
<dbReference type="InterPro" id="IPR035979">
    <property type="entry name" value="RBD_domain_sf"/>
</dbReference>
<dbReference type="InterPro" id="IPR012677">
    <property type="entry name" value="Nucleotide-bd_a/b_plait_sf"/>
</dbReference>
<accession>A0A2X0PAZ1</accession>
<feature type="region of interest" description="Disordered" evidence="2">
    <location>
        <begin position="56"/>
        <end position="76"/>
    </location>
</feature>
<feature type="compositionally biased region" description="Basic and acidic residues" evidence="2">
    <location>
        <begin position="466"/>
        <end position="475"/>
    </location>
</feature>
<feature type="compositionally biased region" description="Basic and acidic residues" evidence="2">
    <location>
        <begin position="497"/>
        <end position="508"/>
    </location>
</feature>
<dbReference type="EMBL" id="FQNC01000046">
    <property type="protein sequence ID" value="SGY66876.1"/>
    <property type="molecule type" value="Genomic_DNA"/>
</dbReference>
<reference evidence="4 5" key="1">
    <citation type="submission" date="2016-11" db="EMBL/GenBank/DDBJ databases">
        <authorList>
            <person name="Jaros S."/>
            <person name="Januszkiewicz K."/>
            <person name="Wedrychowicz H."/>
        </authorList>
    </citation>
    <scope>NUCLEOTIDE SEQUENCE [LARGE SCALE GENOMIC DNA]</scope>
</reference>
<name>A0A2X0PAZ1_9BASI</name>
<evidence type="ECO:0000256" key="2">
    <source>
        <dbReference type="SAM" id="MobiDB-lite"/>
    </source>
</evidence>